<dbReference type="Pfam" id="PF12937">
    <property type="entry name" value="F-box-like"/>
    <property type="match status" value="1"/>
</dbReference>
<organism evidence="2 3">
    <name type="scientific">Pristionchus fissidentatus</name>
    <dbReference type="NCBI Taxonomy" id="1538716"/>
    <lineage>
        <taxon>Eukaryota</taxon>
        <taxon>Metazoa</taxon>
        <taxon>Ecdysozoa</taxon>
        <taxon>Nematoda</taxon>
        <taxon>Chromadorea</taxon>
        <taxon>Rhabditida</taxon>
        <taxon>Rhabditina</taxon>
        <taxon>Diplogasteromorpha</taxon>
        <taxon>Diplogasteroidea</taxon>
        <taxon>Neodiplogasteridae</taxon>
        <taxon>Pristionchus</taxon>
    </lineage>
</organism>
<proteinExistence type="predicted"/>
<dbReference type="EMBL" id="BTSY01000001">
    <property type="protein sequence ID" value="GMT12605.1"/>
    <property type="molecule type" value="Genomic_DNA"/>
</dbReference>
<evidence type="ECO:0000313" key="2">
    <source>
        <dbReference type="EMBL" id="GMT12605.1"/>
    </source>
</evidence>
<accession>A0AAV5UZ93</accession>
<evidence type="ECO:0000259" key="1">
    <source>
        <dbReference type="Pfam" id="PF12937"/>
    </source>
</evidence>
<name>A0AAV5UZ93_9BILA</name>
<dbReference type="AlphaFoldDB" id="A0AAV5UZ93"/>
<keyword evidence="3" id="KW-1185">Reference proteome</keyword>
<dbReference type="CDD" id="cd09917">
    <property type="entry name" value="F-box_SF"/>
    <property type="match status" value="1"/>
</dbReference>
<protein>
    <recommendedName>
        <fullName evidence="1">F-box domain-containing protein</fullName>
    </recommendedName>
</protein>
<reference evidence="2" key="1">
    <citation type="submission" date="2023-10" db="EMBL/GenBank/DDBJ databases">
        <title>Genome assembly of Pristionchus species.</title>
        <authorList>
            <person name="Yoshida K."/>
            <person name="Sommer R.J."/>
        </authorList>
    </citation>
    <scope>NUCLEOTIDE SEQUENCE</scope>
    <source>
        <strain evidence="2">RS5133</strain>
    </source>
</reference>
<evidence type="ECO:0000313" key="3">
    <source>
        <dbReference type="Proteomes" id="UP001432322"/>
    </source>
</evidence>
<feature type="domain" description="F-box" evidence="1">
    <location>
        <begin position="2"/>
        <end position="34"/>
    </location>
</feature>
<sequence length="202" mass="22917">NILDLPDKILIMIFDNLGLQDRGNARVCKKFCEIEEKSEESQSKTMDQLVIKVTQGLIRFDGSNMPKACVGEKYTYECAILLMKRLARIFTIDSISFEVILVKQFIDASFFQHKNTLSKNNDCLQTCPTPLTIINYEFLRSILAKNNRLSAIMICVRMTIDSEELKELRTAAMNRGATVMLEDISDAAVKEFAQSVMDISPD</sequence>
<gene>
    <name evidence="2" type="ORF">PFISCL1PPCAC_3902</name>
</gene>
<feature type="non-terminal residue" evidence="2">
    <location>
        <position position="202"/>
    </location>
</feature>
<comment type="caution">
    <text evidence="2">The sequence shown here is derived from an EMBL/GenBank/DDBJ whole genome shotgun (WGS) entry which is preliminary data.</text>
</comment>
<dbReference type="Proteomes" id="UP001432322">
    <property type="component" value="Unassembled WGS sequence"/>
</dbReference>
<dbReference type="InterPro" id="IPR001810">
    <property type="entry name" value="F-box_dom"/>
</dbReference>
<feature type="non-terminal residue" evidence="2">
    <location>
        <position position="1"/>
    </location>
</feature>